<gene>
    <name evidence="1" type="primary">a341bR</name>
</gene>
<organism evidence="1 2">
    <name type="scientific">Paramecium bursaria Chlorella virus 1</name>
    <name type="common">PBCV-1</name>
    <dbReference type="NCBI Taxonomy" id="10506"/>
    <lineage>
        <taxon>Viruses</taxon>
        <taxon>Varidnaviria</taxon>
        <taxon>Bamfordvirae</taxon>
        <taxon>Nucleocytoviricota</taxon>
        <taxon>Megaviricetes</taxon>
        <taxon>Algavirales</taxon>
        <taxon>Phycodnaviridae</taxon>
        <taxon>Chlorovirus</taxon>
        <taxon>Chlorovirus vanettense</taxon>
    </lineage>
</organism>
<evidence type="ECO:0000313" key="1">
    <source>
        <dbReference type="EMBL" id="AEI70083.1"/>
    </source>
</evidence>
<dbReference type="EMBL" id="JF411744">
    <property type="protein sequence ID" value="AEI70083.1"/>
    <property type="molecule type" value="Genomic_DNA"/>
</dbReference>
<reference evidence="1 2" key="8">
    <citation type="journal article" date="2010" name="J. Virol.">
        <title>Microarray analysis of Paramecium bursaria chlorella virus 1 transcription.</title>
        <authorList>
            <person name="Yanai-Balser G.M."/>
            <person name="Duncan G.A."/>
            <person name="Eudy J.D."/>
            <person name="Wang D."/>
            <person name="Li X."/>
            <person name="Agarkova I.V."/>
            <person name="Dunigan D.D."/>
            <person name="Van Etten J.L."/>
        </authorList>
    </citation>
    <scope>NUCLEOTIDE SEQUENCE [LARGE SCALE GENOMIC DNA]</scope>
</reference>
<organismHost>
    <name type="scientific">Chlorella</name>
    <dbReference type="NCBI Taxonomy" id="3071"/>
</organismHost>
<dbReference type="GeneID" id="10971102"/>
<proteinExistence type="predicted"/>
<reference evidence="1 2" key="1">
    <citation type="journal article" date="1995" name="Virology">
        <title>Analysis of 45 kb of DNA located at the left end of the chlorella virus PBCV-1 genome.</title>
        <authorList>
            <person name="Lu Z."/>
            <person name="Li Y."/>
            <person name="Zhang Y."/>
            <person name="Kutish G.F."/>
            <person name="Rock D.L."/>
            <person name="Van Etten J.L."/>
        </authorList>
    </citation>
    <scope>NUCLEOTIDE SEQUENCE [LARGE SCALE GENOMIC DNA]</scope>
</reference>
<evidence type="ECO:0000313" key="2">
    <source>
        <dbReference type="Proteomes" id="UP000000862"/>
    </source>
</evidence>
<dbReference type="KEGG" id="vg:10971102"/>
<name>F8TU22_PBCV1</name>
<dbReference type="RefSeq" id="YP_004678938.1">
    <property type="nucleotide sequence ID" value="NC_000852.5"/>
</dbReference>
<sequence length="52" mass="5765">MVLPSRLYLYTNHLSFVICHSGVKFTSSVACFFALVVASVSTEVASSYHQYC</sequence>
<reference evidence="1 2" key="7">
    <citation type="journal article" date="2000" name="Virology">
        <title>Characterization of a beta-1,3-glucanase encoded by chlorella virus PBCV-1.</title>
        <authorList>
            <person name="Sun L."/>
            <person name="Gurnon J.R."/>
            <person name="Adams B.J."/>
            <person name="Graves M.V."/>
            <person name="Van Etten J.L."/>
        </authorList>
    </citation>
    <scope>NUCLEOTIDE SEQUENCE [LARGE SCALE GENOMIC DNA]</scope>
</reference>
<protein>
    <submittedName>
        <fullName evidence="1">Uncharacterized protein</fullName>
    </submittedName>
</protein>
<dbReference type="Proteomes" id="UP000000862">
    <property type="component" value="Segment"/>
</dbReference>
<reference evidence="1 2" key="6">
    <citation type="journal article" date="1999" name="Virology">
        <title>Chlorella virus PBCV-1 encodes a functional homospermidine synthase.</title>
        <authorList>
            <person name="Kaiser A."/>
            <person name="Vollmert M."/>
            <person name="Tholl D."/>
            <person name="Graves M.V."/>
            <person name="Gurnon J.R."/>
            <person name="Xing W."/>
            <person name="Lisec A.D."/>
            <person name="Nickerson K.W."/>
            <person name="Van Etten J.L."/>
        </authorList>
    </citation>
    <scope>NUCLEOTIDE SEQUENCE [LARGE SCALE GENOMIC DNA]</scope>
</reference>
<reference evidence="1 2" key="5">
    <citation type="journal article" date="1997" name="Virology">
        <title>Analysis of 74 kb of DNA located at the right end of the 330-kb chlorella virus PBCV-1 genome.</title>
        <authorList>
            <person name="Li Y."/>
            <person name="Lu Z."/>
            <person name="Sun L."/>
            <person name="Ropp S."/>
            <person name="Kutish G.F."/>
            <person name="Rock D.L."/>
            <person name="Van Etten J.L."/>
        </authorList>
    </citation>
    <scope>NUCLEOTIDE SEQUENCE [LARGE SCALE GENOMIC DNA]</scope>
</reference>
<accession>F8TU22</accession>
<keyword evidence="2" id="KW-1185">Reference proteome</keyword>
<reference evidence="1 2" key="2">
    <citation type="journal article" date="1995" name="Virology">
        <title>Analysis of 43 kb of the Chlorella virus PBCV-1 330-kb genome: map positions 45 to 88.</title>
        <authorList>
            <person name="Li Y."/>
            <person name="Lu Z."/>
            <person name="Burbank D.E."/>
            <person name="Kutish G.F."/>
            <person name="Rock D.L."/>
            <person name="Van Etten J.L."/>
        </authorList>
    </citation>
    <scope>NUCLEOTIDE SEQUENCE [LARGE SCALE GENOMIC DNA]</scope>
</reference>
<reference evidence="1 2" key="3">
    <citation type="journal article" date="1996" name="Virology">
        <title>Analysis of 94 kb of the chlorella virus PBCV-1 330-kb genome: map positions 88 to 182.</title>
        <authorList>
            <person name="Lu Z."/>
            <person name="Li Y."/>
            <person name="Que Q."/>
            <person name="Kutish G.F."/>
            <person name="Rock D.L."/>
            <person name="Van Etten J.L."/>
        </authorList>
    </citation>
    <scope>NUCLEOTIDE SEQUENCE [LARGE SCALE GENOMIC DNA]</scope>
</reference>
<reference evidence="1 2" key="4">
    <citation type="journal article" date="1996" name="Virology">
        <title>Analysis of 76 kb of the chlorella virus PBCV-1 330-kb genome: map positions 182 to 258.</title>
        <authorList>
            <person name="Kutish G.F."/>
            <person name="Li Y."/>
            <person name="Lu Z."/>
            <person name="Furuta M."/>
            <person name="Rock D.L."/>
            <person name="Van Etten J.L."/>
        </authorList>
    </citation>
    <scope>NUCLEOTIDE SEQUENCE [LARGE SCALE GENOMIC DNA]</scope>
</reference>